<dbReference type="InterPro" id="IPR038883">
    <property type="entry name" value="AN11006-like"/>
</dbReference>
<proteinExistence type="predicted"/>
<dbReference type="Proteomes" id="UP000799291">
    <property type="component" value="Unassembled WGS sequence"/>
</dbReference>
<keyword evidence="3" id="KW-1185">Reference proteome</keyword>
<dbReference type="PANTHER" id="PTHR42085:SF1">
    <property type="entry name" value="F-BOX DOMAIN-CONTAINING PROTEIN"/>
    <property type="match status" value="1"/>
</dbReference>
<protein>
    <recommendedName>
        <fullName evidence="4">F-box domain-containing protein</fullName>
    </recommendedName>
</protein>
<dbReference type="EMBL" id="MU005574">
    <property type="protein sequence ID" value="KAF2688165.1"/>
    <property type="molecule type" value="Genomic_DNA"/>
</dbReference>
<evidence type="ECO:0000313" key="3">
    <source>
        <dbReference type="Proteomes" id="UP000799291"/>
    </source>
</evidence>
<dbReference type="OrthoDB" id="3942472at2759"/>
<accession>A0A6G1JDC1</accession>
<dbReference type="AlphaFoldDB" id="A0A6G1JDC1"/>
<evidence type="ECO:0000256" key="1">
    <source>
        <dbReference type="SAM" id="MobiDB-lite"/>
    </source>
</evidence>
<name>A0A6G1JDC1_9PLEO</name>
<gene>
    <name evidence="2" type="ORF">K458DRAFT_428913</name>
</gene>
<feature type="region of interest" description="Disordered" evidence="1">
    <location>
        <begin position="56"/>
        <end position="82"/>
    </location>
</feature>
<evidence type="ECO:0008006" key="4">
    <source>
        <dbReference type="Google" id="ProtNLM"/>
    </source>
</evidence>
<evidence type="ECO:0000313" key="2">
    <source>
        <dbReference type="EMBL" id="KAF2688165.1"/>
    </source>
</evidence>
<dbReference type="PANTHER" id="PTHR42085">
    <property type="entry name" value="F-BOX DOMAIN-CONTAINING PROTEIN"/>
    <property type="match status" value="1"/>
</dbReference>
<reference evidence="2" key="1">
    <citation type="journal article" date="2020" name="Stud. Mycol.">
        <title>101 Dothideomycetes genomes: a test case for predicting lifestyles and emergence of pathogens.</title>
        <authorList>
            <person name="Haridas S."/>
            <person name="Albert R."/>
            <person name="Binder M."/>
            <person name="Bloem J."/>
            <person name="Labutti K."/>
            <person name="Salamov A."/>
            <person name="Andreopoulos B."/>
            <person name="Baker S."/>
            <person name="Barry K."/>
            <person name="Bills G."/>
            <person name="Bluhm B."/>
            <person name="Cannon C."/>
            <person name="Castanera R."/>
            <person name="Culley D."/>
            <person name="Daum C."/>
            <person name="Ezra D."/>
            <person name="Gonzalez J."/>
            <person name="Henrissat B."/>
            <person name="Kuo A."/>
            <person name="Liang C."/>
            <person name="Lipzen A."/>
            <person name="Lutzoni F."/>
            <person name="Magnuson J."/>
            <person name="Mondo S."/>
            <person name="Nolan M."/>
            <person name="Ohm R."/>
            <person name="Pangilinan J."/>
            <person name="Park H.-J."/>
            <person name="Ramirez L."/>
            <person name="Alfaro M."/>
            <person name="Sun H."/>
            <person name="Tritt A."/>
            <person name="Yoshinaga Y."/>
            <person name="Zwiers L.-H."/>
            <person name="Turgeon B."/>
            <person name="Goodwin S."/>
            <person name="Spatafora J."/>
            <person name="Crous P."/>
            <person name="Grigoriev I."/>
        </authorList>
    </citation>
    <scope>NUCLEOTIDE SEQUENCE</scope>
    <source>
        <strain evidence="2">CBS 122367</strain>
    </source>
</reference>
<organism evidence="2 3">
    <name type="scientific">Lentithecium fluviatile CBS 122367</name>
    <dbReference type="NCBI Taxonomy" id="1168545"/>
    <lineage>
        <taxon>Eukaryota</taxon>
        <taxon>Fungi</taxon>
        <taxon>Dikarya</taxon>
        <taxon>Ascomycota</taxon>
        <taxon>Pezizomycotina</taxon>
        <taxon>Dothideomycetes</taxon>
        <taxon>Pleosporomycetidae</taxon>
        <taxon>Pleosporales</taxon>
        <taxon>Massarineae</taxon>
        <taxon>Lentitheciaceae</taxon>
        <taxon>Lentithecium</taxon>
    </lineage>
</organism>
<sequence length="335" mass="39541">MYTASPDRYRERLDEVACIYSKSNAASNQSNGMASPPSTPRYARPTWVSMARANLTSPVSKSPASKQKRRSSPVPMSVKPADTKKPCPFAALPAELRLRIYSHILPKGPVYTAQWRFMVNRSSWSSLLRVCRLIRVEASYEFYTQTAFMFVPVDLDNYESLRTWLMMVPLAQRSLPVKNPNVRIRFKLQLYKETYGKEIWEVCKRFGNSYYIPYAHREHFANFCRLATWWLWCAEHVSTNLTWNYEIDISSMHRWYTRSDVDLLREWFDKVLQTVSLPCVQKAWVRERREAEMKMEAIKMLEAVDRAVQLRRGTRPPDGEWARKVRALRRFLEKW</sequence>
<feature type="compositionally biased region" description="Polar residues" evidence="1">
    <location>
        <begin position="56"/>
        <end position="65"/>
    </location>
</feature>